<evidence type="ECO:0000256" key="2">
    <source>
        <dbReference type="SAM" id="SignalP"/>
    </source>
</evidence>
<dbReference type="EMBL" id="HG670379">
    <property type="protein sequence ID" value="CDI76416.1"/>
    <property type="molecule type" value="Genomic_DNA"/>
</dbReference>
<feature type="compositionally biased region" description="Acidic residues" evidence="1">
    <location>
        <begin position="62"/>
        <end position="71"/>
    </location>
</feature>
<dbReference type="GO" id="GO:0005262">
    <property type="term" value="F:calcium channel activity"/>
    <property type="evidence" value="ECO:0007669"/>
    <property type="project" value="TreeGrafter"/>
</dbReference>
<keyword evidence="2" id="KW-0732">Signal</keyword>
<feature type="compositionally biased region" description="Basic and acidic residues" evidence="1">
    <location>
        <begin position="522"/>
        <end position="532"/>
    </location>
</feature>
<feature type="region of interest" description="Disordered" evidence="1">
    <location>
        <begin position="51"/>
        <end position="75"/>
    </location>
</feature>
<feature type="region of interest" description="Disordered" evidence="1">
    <location>
        <begin position="494"/>
        <end position="613"/>
    </location>
</feature>
<reference evidence="3" key="1">
    <citation type="submission" date="2013-10" db="EMBL/GenBank/DDBJ databases">
        <title>Genomic analysis of the causative agents of coccidiosis in chickens.</title>
        <authorList>
            <person name="Reid A.J."/>
            <person name="Blake D."/>
            <person name="Billington K."/>
            <person name="Browne H."/>
            <person name="Dunn M."/>
            <person name="Hung S."/>
            <person name="Kawahara F."/>
            <person name="Miranda-Saavedra D."/>
            <person name="Mourier T."/>
            <person name="Nagra H."/>
            <person name="Otto T.D."/>
            <person name="Rawlings N."/>
            <person name="Sanchez A."/>
            <person name="Sanders M."/>
            <person name="Subramaniam C."/>
            <person name="Tay Y."/>
            <person name="Dear P."/>
            <person name="Doerig C."/>
            <person name="Gruber A."/>
            <person name="Parkinson J."/>
            <person name="Shirley M."/>
            <person name="Wan K.L."/>
            <person name="Berriman M."/>
            <person name="Tomley F."/>
            <person name="Pain A."/>
        </authorList>
    </citation>
    <scope>NUCLEOTIDE SEQUENCE [LARGE SCALE GENOMIC DNA]</scope>
    <source>
        <strain evidence="3">Houghton</strain>
    </source>
</reference>
<name>U6G841_EIMAC</name>
<feature type="region of interest" description="Disordered" evidence="1">
    <location>
        <begin position="245"/>
        <end position="264"/>
    </location>
</feature>
<accession>U6G841</accession>
<dbReference type="GO" id="GO:0006874">
    <property type="term" value="P:intracellular calcium ion homeostasis"/>
    <property type="evidence" value="ECO:0007669"/>
    <property type="project" value="TreeGrafter"/>
</dbReference>
<dbReference type="Proteomes" id="UP000018050">
    <property type="component" value="Unassembled WGS sequence"/>
</dbReference>
<feature type="compositionally biased region" description="Low complexity" evidence="1">
    <location>
        <begin position="559"/>
        <end position="602"/>
    </location>
</feature>
<sequence>MPAAGGGHRGCGAPAAFSLFFLFLFFVLFAEAAVGTAAAAAESGARTTAAGVPAAADKEPDVAEEEEEDEGPPCTTGLRDAINAAITHMQGEHYVPSQLMYRYKKLPYVPLLLCPPLPLYLESTFWPSLSSLHPSDLLLKVLERNTIRVASYGAPSPHQHPEGPLRAFKGYDWGDEGNYSKDPPTGYFPDYLRYLARTIGVHYGRPLRVEWLFYTTGSACLHAVLDGEADMTDIYFLQSTADDDSLKNLSKPPPTAPTPTATTAAAATAATATAAVASPAAADAANAAASSASPDGAAAAAGGASQGQPSLEDLLETTPPVLMNSRIAAADKGLMGAYFYRTCPIVGSSAVFVTRKELNLKTFRDIVVYLRSHPLDMKQPVAFLTSANQRQLAFLLPSSTPYIVLSRRLGLAATRASKILGIFMTGTPRQEELAPAVTAAAAVQQQLQQLPVFAAAAAAARICYCSSSCSSFLTCLTTRPMHSNNTTATPLAAEATGVPQQQQQQQQQRQQQWQQDQQQQLQRKEPSAVAEKKRLKSAATEEEHKTSLALKHCSQELCSSSSSNSSSSSSNTSSSSSNTSSSSSNTSSSSNGSSSSSNTSSHRSSRIQADIVL</sequence>
<dbReference type="RefSeq" id="XP_013253038.1">
    <property type="nucleotide sequence ID" value="XM_013397584.1"/>
</dbReference>
<gene>
    <name evidence="3" type="ORF">EAH_00056150</name>
</gene>
<evidence type="ECO:0000313" key="3">
    <source>
        <dbReference type="EMBL" id="CDI76416.1"/>
    </source>
</evidence>
<protein>
    <submittedName>
        <fullName evidence="3">Uncharacterized protein</fullName>
    </submittedName>
</protein>
<feature type="signal peptide" evidence="2">
    <location>
        <begin position="1"/>
        <end position="32"/>
    </location>
</feature>
<dbReference type="OrthoDB" id="347283at2759"/>
<feature type="compositionally biased region" description="Low complexity" evidence="1">
    <location>
        <begin position="500"/>
        <end position="521"/>
    </location>
</feature>
<dbReference type="PANTHER" id="PTHR31323">
    <property type="entry name" value="MECHANOSENSITIVE ION CHANNEL PROTEIN MSY2"/>
    <property type="match status" value="1"/>
</dbReference>
<organism evidence="3 4">
    <name type="scientific">Eimeria acervulina</name>
    <name type="common">Coccidian parasite</name>
    <dbReference type="NCBI Taxonomy" id="5801"/>
    <lineage>
        <taxon>Eukaryota</taxon>
        <taxon>Sar</taxon>
        <taxon>Alveolata</taxon>
        <taxon>Apicomplexa</taxon>
        <taxon>Conoidasida</taxon>
        <taxon>Coccidia</taxon>
        <taxon>Eucoccidiorida</taxon>
        <taxon>Eimeriorina</taxon>
        <taxon>Eimeriidae</taxon>
        <taxon>Eimeria</taxon>
    </lineage>
</organism>
<feature type="chain" id="PRO_5004670561" evidence="2">
    <location>
        <begin position="33"/>
        <end position="613"/>
    </location>
</feature>
<dbReference type="AlphaFoldDB" id="U6G841"/>
<dbReference type="VEuPathDB" id="ToxoDB:EAH_00056150"/>
<evidence type="ECO:0000256" key="1">
    <source>
        <dbReference type="SAM" id="MobiDB-lite"/>
    </source>
</evidence>
<dbReference type="PANTHER" id="PTHR31323:SF1">
    <property type="entry name" value="MECHANOSENSITIVE ION CHANNEL PROTEIN"/>
    <property type="match status" value="1"/>
</dbReference>
<dbReference type="GeneID" id="25273685"/>
<keyword evidence="4" id="KW-1185">Reference proteome</keyword>
<reference evidence="3" key="2">
    <citation type="submission" date="2013-10" db="EMBL/GenBank/DDBJ databases">
        <authorList>
            <person name="Aslett M."/>
        </authorList>
    </citation>
    <scope>NUCLEOTIDE SEQUENCE [LARGE SCALE GENOMIC DNA]</scope>
    <source>
        <strain evidence="3">Houghton</strain>
    </source>
</reference>
<evidence type="ECO:0000313" key="4">
    <source>
        <dbReference type="Proteomes" id="UP000018050"/>
    </source>
</evidence>
<proteinExistence type="predicted"/>